<dbReference type="EMBL" id="PVYX01000001">
    <property type="protein sequence ID" value="PRX56038.1"/>
    <property type="molecule type" value="Genomic_DNA"/>
</dbReference>
<name>A0A2T0MEP4_9FLAO</name>
<dbReference type="Proteomes" id="UP000237640">
    <property type="component" value="Unassembled WGS sequence"/>
</dbReference>
<keyword evidence="2" id="KW-1185">Reference proteome</keyword>
<comment type="caution">
    <text evidence="1">The sequence shown here is derived from an EMBL/GenBank/DDBJ whole genome shotgun (WGS) entry which is preliminary data.</text>
</comment>
<evidence type="ECO:0000313" key="1">
    <source>
        <dbReference type="EMBL" id="PRX56038.1"/>
    </source>
</evidence>
<gene>
    <name evidence="1" type="ORF">CLV81_0026</name>
</gene>
<organism evidence="1 2">
    <name type="scientific">Flagellimonas meridianipacifica</name>
    <dbReference type="NCBI Taxonomy" id="1080225"/>
    <lineage>
        <taxon>Bacteria</taxon>
        <taxon>Pseudomonadati</taxon>
        <taxon>Bacteroidota</taxon>
        <taxon>Flavobacteriia</taxon>
        <taxon>Flavobacteriales</taxon>
        <taxon>Flavobacteriaceae</taxon>
        <taxon>Flagellimonas</taxon>
    </lineage>
</organism>
<protein>
    <submittedName>
        <fullName evidence="1">Uncharacterized protein</fullName>
    </submittedName>
</protein>
<reference evidence="1 2" key="1">
    <citation type="submission" date="2018-03" db="EMBL/GenBank/DDBJ databases">
        <title>Genomic Encyclopedia of Archaeal and Bacterial Type Strains, Phase II (KMG-II): from individual species to whole genera.</title>
        <authorList>
            <person name="Goeker M."/>
        </authorList>
    </citation>
    <scope>NUCLEOTIDE SEQUENCE [LARGE SCALE GENOMIC DNA]</scope>
    <source>
        <strain evidence="1 2">DSM 25027</strain>
    </source>
</reference>
<proteinExistence type="predicted"/>
<evidence type="ECO:0000313" key="2">
    <source>
        <dbReference type="Proteomes" id="UP000237640"/>
    </source>
</evidence>
<accession>A0A2T0MEP4</accession>
<sequence length="32" mass="3923">MRYFNYTIEIKFLEKSIFPILSKTYTLTLNAY</sequence>
<dbReference type="AlphaFoldDB" id="A0A2T0MEP4"/>